<comment type="similarity">
    <text evidence="2 11">Belongs to the UDP-glycosyltransferase family.</text>
</comment>
<dbReference type="InterPro" id="IPR002213">
    <property type="entry name" value="UDP_glucos_trans"/>
</dbReference>
<dbReference type="Gene3D" id="3.40.50.2000">
    <property type="entry name" value="Glycogen Phosphorylase B"/>
    <property type="match status" value="1"/>
</dbReference>
<dbReference type="GO" id="GO:0016020">
    <property type="term" value="C:membrane"/>
    <property type="evidence" value="ECO:0007669"/>
    <property type="project" value="UniProtKB-SubCell"/>
</dbReference>
<dbReference type="PANTHER" id="PTHR48043">
    <property type="entry name" value="EG:EG0003.4 PROTEIN-RELATED"/>
    <property type="match status" value="1"/>
</dbReference>
<dbReference type="PROSITE" id="PS00375">
    <property type="entry name" value="UDPGT"/>
    <property type="match status" value="1"/>
</dbReference>
<evidence type="ECO:0000256" key="11">
    <source>
        <dbReference type="RuleBase" id="RU003718"/>
    </source>
</evidence>
<dbReference type="CDD" id="cd03784">
    <property type="entry name" value="GT1_Gtf-like"/>
    <property type="match status" value="1"/>
</dbReference>
<evidence type="ECO:0000256" key="6">
    <source>
        <dbReference type="ARBA" id="ARBA00022692"/>
    </source>
</evidence>
<evidence type="ECO:0000256" key="10">
    <source>
        <dbReference type="ARBA" id="ARBA00047475"/>
    </source>
</evidence>
<feature type="chain" id="PRO_5003177034" description="glucuronosyltransferase" evidence="13">
    <location>
        <begin position="18"/>
        <end position="541"/>
    </location>
</feature>
<keyword evidence="4 11" id="KW-0328">Glycosyltransferase</keyword>
<evidence type="ECO:0000256" key="7">
    <source>
        <dbReference type="ARBA" id="ARBA00022729"/>
    </source>
</evidence>
<dbReference type="FunCoup" id="E3N7J2">
    <property type="interactions" value="7"/>
</dbReference>
<evidence type="ECO:0000256" key="1">
    <source>
        <dbReference type="ARBA" id="ARBA00004167"/>
    </source>
</evidence>
<dbReference type="EC" id="2.4.1.17" evidence="3"/>
<accession>E3N7J2</accession>
<proteinExistence type="inferred from homology"/>
<feature type="signal peptide" evidence="13">
    <location>
        <begin position="1"/>
        <end position="17"/>
    </location>
</feature>
<keyword evidence="7 13" id="KW-0732">Signal</keyword>
<evidence type="ECO:0000256" key="12">
    <source>
        <dbReference type="SAM" id="Phobius"/>
    </source>
</evidence>
<evidence type="ECO:0000256" key="3">
    <source>
        <dbReference type="ARBA" id="ARBA00012544"/>
    </source>
</evidence>
<dbReference type="InParanoid" id="E3N7J2"/>
<dbReference type="Proteomes" id="UP000008281">
    <property type="component" value="Unassembled WGS sequence"/>
</dbReference>
<comment type="catalytic activity">
    <reaction evidence="10">
        <text>glucuronate acceptor + UDP-alpha-D-glucuronate = acceptor beta-D-glucuronoside + UDP + H(+)</text>
        <dbReference type="Rhea" id="RHEA:21032"/>
        <dbReference type="ChEBI" id="CHEBI:15378"/>
        <dbReference type="ChEBI" id="CHEBI:58052"/>
        <dbReference type="ChEBI" id="CHEBI:58223"/>
        <dbReference type="ChEBI" id="CHEBI:132367"/>
        <dbReference type="ChEBI" id="CHEBI:132368"/>
        <dbReference type="EC" id="2.4.1.17"/>
    </reaction>
</comment>
<comment type="subcellular location">
    <subcellularLocation>
        <location evidence="1">Membrane</location>
        <topology evidence="1">Single-pass membrane protein</topology>
    </subcellularLocation>
</comment>
<keyword evidence="9 12" id="KW-0472">Membrane</keyword>
<dbReference type="PANTHER" id="PTHR48043:SF14">
    <property type="entry name" value="UDP-GLUCURONOSYLTRANSFERASE-RELATED"/>
    <property type="match status" value="1"/>
</dbReference>
<dbReference type="FunFam" id="3.40.50.2000:FF:000038">
    <property type="entry name" value="UDP-GlucuronosylTransferase"/>
    <property type="match status" value="1"/>
</dbReference>
<feature type="transmembrane region" description="Helical" evidence="12">
    <location>
        <begin position="498"/>
        <end position="517"/>
    </location>
</feature>
<keyword evidence="5 11" id="KW-0808">Transferase</keyword>
<protein>
    <recommendedName>
        <fullName evidence="3">glucuronosyltransferase</fullName>
        <ecNumber evidence="3">2.4.1.17</ecNumber>
    </recommendedName>
</protein>
<reference evidence="14" key="1">
    <citation type="submission" date="2007-07" db="EMBL/GenBank/DDBJ databases">
        <title>PCAP assembly of the Caenorhabditis remanei genome.</title>
        <authorList>
            <consortium name="The Caenorhabditis remanei Sequencing Consortium"/>
            <person name="Wilson R.K."/>
        </authorList>
    </citation>
    <scope>NUCLEOTIDE SEQUENCE [LARGE SCALE GENOMIC DNA]</scope>
    <source>
        <strain evidence="14">PB4641</strain>
    </source>
</reference>
<evidence type="ECO:0000313" key="14">
    <source>
        <dbReference type="EMBL" id="EFO88573.1"/>
    </source>
</evidence>
<dbReference type="GO" id="GO:0015020">
    <property type="term" value="F:glucuronosyltransferase activity"/>
    <property type="evidence" value="ECO:0007669"/>
    <property type="project" value="UniProtKB-EC"/>
</dbReference>
<dbReference type="SUPFAM" id="SSF53756">
    <property type="entry name" value="UDP-Glycosyltransferase/glycogen phosphorylase"/>
    <property type="match status" value="1"/>
</dbReference>
<dbReference type="InterPro" id="IPR035595">
    <property type="entry name" value="UDP_glycos_trans_CS"/>
</dbReference>
<dbReference type="Pfam" id="PF00201">
    <property type="entry name" value="UDPGT"/>
    <property type="match status" value="1"/>
</dbReference>
<sequence length="541" mass="61921">MLSLIFLFSFLITPINSLNILVYSPAFAASHSNFLGKLADTLTERGHNVTYLMPVMEIGKRDECIGVKLTKDLVIVEAGEEMLSQKTSGTSSGEVMEVFWKSEMDSTNSRDMFKWFSSDMKMGCRNFHSRRDIFHEMKSRNFDMAILEPISVCGLGFAKALGIEKIILASSCTFFDSVLNYIGEPLDFSYVPSLYSVTGEVMSMAERYENWIVTKEINIAIEDMYDDEMKSYREFLGEDVPDWRDLLPTASVFFVNSNPFLDFPRQVLQKTVPIGGISVNIDWIREQKLSSDWVEILEKREKNVLISFGSMVKSTNMPKKWRNGLLEAIQLMPNVTFIWKYESDDTSFASHLQNLHFSKWVPQTALLNDVRLNAFLSHGGLGSTMELAYSGKPAVMIPVFADQTRNARMLERHGGIIYMHKSSMEDADSMKKAFEDILFNENYKKNALKLADILTNQPYSPKENVIKYTEFVGEHGPFPDTDPYGRRLNYFQKTFLDIYAVFALFYVTVAIVSIVILRKIYSKLSIRKYFSLKSKSTKKTD</sequence>
<name>E3N7J2_CAERE</name>
<dbReference type="HOGENOM" id="CLU_012949_1_4_1"/>
<evidence type="ECO:0000256" key="4">
    <source>
        <dbReference type="ARBA" id="ARBA00022676"/>
    </source>
</evidence>
<dbReference type="OMA" id="SCTFFDS"/>
<dbReference type="InterPro" id="IPR050271">
    <property type="entry name" value="UDP-glycosyltransferase"/>
</dbReference>
<keyword evidence="8 12" id="KW-1133">Transmembrane helix</keyword>
<keyword evidence="15" id="KW-1185">Reference proteome</keyword>
<evidence type="ECO:0000256" key="2">
    <source>
        <dbReference type="ARBA" id="ARBA00009995"/>
    </source>
</evidence>
<evidence type="ECO:0000256" key="5">
    <source>
        <dbReference type="ARBA" id="ARBA00022679"/>
    </source>
</evidence>
<dbReference type="eggNOG" id="KOG1192">
    <property type="taxonomic scope" value="Eukaryota"/>
</dbReference>
<organism evidence="15">
    <name type="scientific">Caenorhabditis remanei</name>
    <name type="common">Caenorhabditis vulgaris</name>
    <dbReference type="NCBI Taxonomy" id="31234"/>
    <lineage>
        <taxon>Eukaryota</taxon>
        <taxon>Metazoa</taxon>
        <taxon>Ecdysozoa</taxon>
        <taxon>Nematoda</taxon>
        <taxon>Chromadorea</taxon>
        <taxon>Rhabditida</taxon>
        <taxon>Rhabditina</taxon>
        <taxon>Rhabditomorpha</taxon>
        <taxon>Rhabditoidea</taxon>
        <taxon>Rhabditidae</taxon>
        <taxon>Peloderinae</taxon>
        <taxon>Caenorhabditis</taxon>
    </lineage>
</organism>
<keyword evidence="6 12" id="KW-0812">Transmembrane</keyword>
<evidence type="ECO:0000256" key="8">
    <source>
        <dbReference type="ARBA" id="ARBA00022989"/>
    </source>
</evidence>
<evidence type="ECO:0000313" key="15">
    <source>
        <dbReference type="Proteomes" id="UP000008281"/>
    </source>
</evidence>
<evidence type="ECO:0000256" key="13">
    <source>
        <dbReference type="SAM" id="SignalP"/>
    </source>
</evidence>
<dbReference type="OrthoDB" id="5835829at2759"/>
<evidence type="ECO:0000256" key="9">
    <source>
        <dbReference type="ARBA" id="ARBA00023136"/>
    </source>
</evidence>
<dbReference type="STRING" id="31234.E3N7J2"/>
<dbReference type="AlphaFoldDB" id="E3N7J2"/>
<gene>
    <name evidence="14" type="ORF">CRE_13662</name>
</gene>
<dbReference type="EMBL" id="DS268548">
    <property type="protein sequence ID" value="EFO88573.1"/>
    <property type="molecule type" value="Genomic_DNA"/>
</dbReference>